<name>A0AAW0YN15_CHEQU</name>
<proteinExistence type="predicted"/>
<dbReference type="AlphaFoldDB" id="A0AAW0YN15"/>
<evidence type="ECO:0000313" key="1">
    <source>
        <dbReference type="EMBL" id="KAK8753027.1"/>
    </source>
</evidence>
<keyword evidence="2" id="KW-1185">Reference proteome</keyword>
<organism evidence="1 2">
    <name type="scientific">Cherax quadricarinatus</name>
    <name type="common">Australian red claw crayfish</name>
    <dbReference type="NCBI Taxonomy" id="27406"/>
    <lineage>
        <taxon>Eukaryota</taxon>
        <taxon>Metazoa</taxon>
        <taxon>Ecdysozoa</taxon>
        <taxon>Arthropoda</taxon>
        <taxon>Crustacea</taxon>
        <taxon>Multicrustacea</taxon>
        <taxon>Malacostraca</taxon>
        <taxon>Eumalacostraca</taxon>
        <taxon>Eucarida</taxon>
        <taxon>Decapoda</taxon>
        <taxon>Pleocyemata</taxon>
        <taxon>Astacidea</taxon>
        <taxon>Parastacoidea</taxon>
        <taxon>Parastacidae</taxon>
        <taxon>Cherax</taxon>
    </lineage>
</organism>
<evidence type="ECO:0008006" key="3">
    <source>
        <dbReference type="Google" id="ProtNLM"/>
    </source>
</evidence>
<gene>
    <name evidence="1" type="ORF">OTU49_002128</name>
</gene>
<sequence length="103" mass="12246">MSDFKFHKYRIHMLKHTNSLYTQNIKRVIDKLTQHWKIKLNMRNRVDRLIIKSVEELCKIGGVKKIILAVDERFWLARKRGLISQMSWWNNVTSGIPQGLVLA</sequence>
<accession>A0AAW0YN15</accession>
<dbReference type="EMBL" id="JARKIK010000003">
    <property type="protein sequence ID" value="KAK8753027.1"/>
    <property type="molecule type" value="Genomic_DNA"/>
</dbReference>
<reference evidence="1 2" key="1">
    <citation type="journal article" date="2024" name="BMC Genomics">
        <title>Genome assembly of redclaw crayfish (Cherax quadricarinatus) provides insights into its immune adaptation and hypoxia tolerance.</title>
        <authorList>
            <person name="Liu Z."/>
            <person name="Zheng J."/>
            <person name="Li H."/>
            <person name="Fang K."/>
            <person name="Wang S."/>
            <person name="He J."/>
            <person name="Zhou D."/>
            <person name="Weng S."/>
            <person name="Chi M."/>
            <person name="Gu Z."/>
            <person name="He J."/>
            <person name="Li F."/>
            <person name="Wang M."/>
        </authorList>
    </citation>
    <scope>NUCLEOTIDE SEQUENCE [LARGE SCALE GENOMIC DNA]</scope>
    <source>
        <strain evidence="1">ZL_2023a</strain>
    </source>
</reference>
<feature type="non-terminal residue" evidence="1">
    <location>
        <position position="103"/>
    </location>
</feature>
<protein>
    <recommendedName>
        <fullName evidence="3">Endonuclease-reverse transcriptase</fullName>
    </recommendedName>
</protein>
<comment type="caution">
    <text evidence="1">The sequence shown here is derived from an EMBL/GenBank/DDBJ whole genome shotgun (WGS) entry which is preliminary data.</text>
</comment>
<dbReference type="Proteomes" id="UP001445076">
    <property type="component" value="Unassembled WGS sequence"/>
</dbReference>
<evidence type="ECO:0000313" key="2">
    <source>
        <dbReference type="Proteomes" id="UP001445076"/>
    </source>
</evidence>